<keyword evidence="4" id="KW-0862">Zinc</keyword>
<dbReference type="InterPro" id="IPR017340">
    <property type="entry name" value="U1_snRNP-C"/>
</dbReference>
<reference evidence="9 10" key="1">
    <citation type="submission" date="2016-11" db="EMBL/GenBank/DDBJ databases">
        <title>The macronuclear genome of Stentor coeruleus: a giant cell with tiny introns.</title>
        <authorList>
            <person name="Slabodnick M."/>
            <person name="Ruby J.G."/>
            <person name="Reiff S.B."/>
            <person name="Swart E.C."/>
            <person name="Gosai S."/>
            <person name="Prabakaran S."/>
            <person name="Witkowska E."/>
            <person name="Larue G.E."/>
            <person name="Fisher S."/>
            <person name="Freeman R.M."/>
            <person name="Gunawardena J."/>
            <person name="Chu W."/>
            <person name="Stover N.A."/>
            <person name="Gregory B.D."/>
            <person name="Nowacki M."/>
            <person name="Derisi J."/>
            <person name="Roy S.W."/>
            <person name="Marshall W.F."/>
            <person name="Sood P."/>
        </authorList>
    </citation>
    <scope>NUCLEOTIDE SEQUENCE [LARGE SCALE GENOMIC DNA]</scope>
    <source>
        <strain evidence="9">WM001</strain>
    </source>
</reference>
<comment type="subcellular location">
    <subcellularLocation>
        <location evidence="1">Nucleus</location>
    </subcellularLocation>
</comment>
<dbReference type="OrthoDB" id="282725at2759"/>
<keyword evidence="2" id="KW-0479">Metal-binding</keyword>
<dbReference type="GO" id="GO:0005685">
    <property type="term" value="C:U1 snRNP"/>
    <property type="evidence" value="ECO:0007669"/>
    <property type="project" value="InterPro"/>
</dbReference>
<evidence type="ECO:0000259" key="8">
    <source>
        <dbReference type="PROSITE" id="PS50171"/>
    </source>
</evidence>
<organism evidence="9 10">
    <name type="scientific">Stentor coeruleus</name>
    <dbReference type="NCBI Taxonomy" id="5963"/>
    <lineage>
        <taxon>Eukaryota</taxon>
        <taxon>Sar</taxon>
        <taxon>Alveolata</taxon>
        <taxon>Ciliophora</taxon>
        <taxon>Postciliodesmatophora</taxon>
        <taxon>Heterotrichea</taxon>
        <taxon>Heterotrichida</taxon>
        <taxon>Stentoridae</taxon>
        <taxon>Stentor</taxon>
    </lineage>
</organism>
<comment type="caution">
    <text evidence="9">The sequence shown here is derived from an EMBL/GenBank/DDBJ whole genome shotgun (WGS) entry which is preliminary data.</text>
</comment>
<evidence type="ECO:0000313" key="9">
    <source>
        <dbReference type="EMBL" id="OMJ96251.1"/>
    </source>
</evidence>
<keyword evidence="5" id="KW-0694">RNA-binding</keyword>
<dbReference type="SMART" id="SM00451">
    <property type="entry name" value="ZnF_U1"/>
    <property type="match status" value="1"/>
</dbReference>
<dbReference type="AlphaFoldDB" id="A0A1R2D4V1"/>
<feature type="domain" description="Matrin-type" evidence="8">
    <location>
        <begin position="4"/>
        <end position="36"/>
    </location>
</feature>
<dbReference type="InterPro" id="IPR000690">
    <property type="entry name" value="Matrin/U1-C_Znf_C2H2"/>
</dbReference>
<evidence type="ECO:0000256" key="3">
    <source>
        <dbReference type="ARBA" id="ARBA00022771"/>
    </source>
</evidence>
<dbReference type="Proteomes" id="UP000187209">
    <property type="component" value="Unassembled WGS sequence"/>
</dbReference>
<dbReference type="Gene3D" id="3.30.160.60">
    <property type="entry name" value="Classic Zinc Finger"/>
    <property type="match status" value="1"/>
</dbReference>
<dbReference type="GO" id="GO:0000395">
    <property type="term" value="P:mRNA 5'-splice site recognition"/>
    <property type="evidence" value="ECO:0007669"/>
    <property type="project" value="InterPro"/>
</dbReference>
<evidence type="ECO:0000256" key="7">
    <source>
        <dbReference type="ARBA" id="ARBA00023274"/>
    </source>
</evidence>
<dbReference type="PANTHER" id="PTHR31148:SF1">
    <property type="entry name" value="U1 SMALL NUCLEAR RIBONUCLEOPROTEIN C"/>
    <property type="match status" value="1"/>
</dbReference>
<name>A0A1R2D4V1_9CILI</name>
<dbReference type="InterPro" id="IPR036236">
    <property type="entry name" value="Znf_C2H2_sf"/>
</dbReference>
<keyword evidence="10" id="KW-1185">Reference proteome</keyword>
<evidence type="ECO:0000256" key="6">
    <source>
        <dbReference type="ARBA" id="ARBA00023242"/>
    </source>
</evidence>
<proteinExistence type="predicted"/>
<dbReference type="PROSITE" id="PS50171">
    <property type="entry name" value="ZF_MATRIN"/>
    <property type="match status" value="1"/>
</dbReference>
<gene>
    <name evidence="9" type="ORF">SteCoe_215</name>
</gene>
<keyword evidence="7" id="KW-0687">Ribonucleoprotein</keyword>
<dbReference type="InterPro" id="IPR013085">
    <property type="entry name" value="U1-CZ_Znf_C2H2"/>
</dbReference>
<dbReference type="PIRSF" id="PIRSF037969">
    <property type="entry name" value="U1_snRNP-C"/>
    <property type="match status" value="1"/>
</dbReference>
<dbReference type="InterPro" id="IPR003604">
    <property type="entry name" value="Matrin/U1-like-C_Znf_C2H2"/>
</dbReference>
<dbReference type="PANTHER" id="PTHR31148">
    <property type="entry name" value="U1 SMALL NUCLEAR RIBONUCLEOPROTEIN C"/>
    <property type="match status" value="1"/>
</dbReference>
<dbReference type="GO" id="GO:0030627">
    <property type="term" value="F:pre-mRNA 5'-splice site binding"/>
    <property type="evidence" value="ECO:0007669"/>
    <property type="project" value="InterPro"/>
</dbReference>
<evidence type="ECO:0000256" key="2">
    <source>
        <dbReference type="ARBA" id="ARBA00022723"/>
    </source>
</evidence>
<evidence type="ECO:0000256" key="5">
    <source>
        <dbReference type="ARBA" id="ARBA00022884"/>
    </source>
</evidence>
<evidence type="ECO:0000256" key="1">
    <source>
        <dbReference type="ARBA" id="ARBA00004123"/>
    </source>
</evidence>
<protein>
    <recommendedName>
        <fullName evidence="8">Matrin-type domain-containing protein</fullName>
    </recommendedName>
</protein>
<evidence type="ECO:0000313" key="10">
    <source>
        <dbReference type="Proteomes" id="UP000187209"/>
    </source>
</evidence>
<sequence>MPKYYCEYCNIYLKHSSPTGRKQHAHGRKHINNKIEYFTEFLINQQSLANQTQTTTQTNNLLNPGFFLKEQYTANNISQGVYQPPNFIPLPK</sequence>
<dbReference type="SUPFAM" id="SSF57667">
    <property type="entry name" value="beta-beta-alpha zinc fingers"/>
    <property type="match status" value="1"/>
</dbReference>
<dbReference type="GO" id="GO:0008270">
    <property type="term" value="F:zinc ion binding"/>
    <property type="evidence" value="ECO:0007669"/>
    <property type="project" value="UniProtKB-KW"/>
</dbReference>
<keyword evidence="3" id="KW-0863">Zinc-finger</keyword>
<dbReference type="EMBL" id="MPUH01000002">
    <property type="protein sequence ID" value="OMJ96251.1"/>
    <property type="molecule type" value="Genomic_DNA"/>
</dbReference>
<evidence type="ECO:0000256" key="4">
    <source>
        <dbReference type="ARBA" id="ARBA00022833"/>
    </source>
</evidence>
<keyword evidence="6" id="KW-0539">Nucleus</keyword>
<accession>A0A1R2D4V1</accession>
<dbReference type="Pfam" id="PF06220">
    <property type="entry name" value="zf-U1"/>
    <property type="match status" value="1"/>
</dbReference>